<dbReference type="Proteomes" id="UP001152797">
    <property type="component" value="Unassembled WGS sequence"/>
</dbReference>
<reference evidence="2 3" key="2">
    <citation type="submission" date="2024-05" db="EMBL/GenBank/DDBJ databases">
        <authorList>
            <person name="Chen Y."/>
            <person name="Shah S."/>
            <person name="Dougan E. K."/>
            <person name="Thang M."/>
            <person name="Chan C."/>
        </authorList>
    </citation>
    <scope>NUCLEOTIDE SEQUENCE [LARGE SCALE GENOMIC DNA]</scope>
</reference>
<dbReference type="EMBL" id="CAMXCT010002879">
    <property type="protein sequence ID" value="CAI4001051.1"/>
    <property type="molecule type" value="Genomic_DNA"/>
</dbReference>
<evidence type="ECO:0000313" key="1">
    <source>
        <dbReference type="EMBL" id="CAI4001051.1"/>
    </source>
</evidence>
<dbReference type="EMBL" id="CAMXCT020002879">
    <property type="protein sequence ID" value="CAL1154426.1"/>
    <property type="molecule type" value="Genomic_DNA"/>
</dbReference>
<comment type="caution">
    <text evidence="1">The sequence shown here is derived from an EMBL/GenBank/DDBJ whole genome shotgun (WGS) entry which is preliminary data.</text>
</comment>
<organism evidence="1">
    <name type="scientific">Cladocopium goreaui</name>
    <dbReference type="NCBI Taxonomy" id="2562237"/>
    <lineage>
        <taxon>Eukaryota</taxon>
        <taxon>Sar</taxon>
        <taxon>Alveolata</taxon>
        <taxon>Dinophyceae</taxon>
        <taxon>Suessiales</taxon>
        <taxon>Symbiodiniaceae</taxon>
        <taxon>Cladocopium</taxon>
    </lineage>
</organism>
<evidence type="ECO:0000313" key="3">
    <source>
        <dbReference type="Proteomes" id="UP001152797"/>
    </source>
</evidence>
<protein>
    <submittedName>
        <fullName evidence="1">Uncharacterized protein</fullName>
    </submittedName>
</protein>
<reference evidence="1" key="1">
    <citation type="submission" date="2022-10" db="EMBL/GenBank/DDBJ databases">
        <authorList>
            <person name="Chen Y."/>
            <person name="Dougan E. K."/>
            <person name="Chan C."/>
            <person name="Rhodes N."/>
            <person name="Thang M."/>
        </authorList>
    </citation>
    <scope>NUCLEOTIDE SEQUENCE</scope>
</reference>
<evidence type="ECO:0000313" key="2">
    <source>
        <dbReference type="EMBL" id="CAL4788363.1"/>
    </source>
</evidence>
<sequence>MDNLEIGLEKPPQLCALTLPNQTLHKANSAAVPLGAAGAPGSECRGGQRLQRQWPGLSTCTRCLMGRCLGTDDQVHHGLLRRSLR</sequence>
<name>A0A9P1D322_9DINO</name>
<gene>
    <name evidence="1" type="ORF">C1SCF055_LOCUS27127</name>
</gene>
<dbReference type="AlphaFoldDB" id="A0A9P1D322"/>
<accession>A0A9P1D322</accession>
<proteinExistence type="predicted"/>
<keyword evidence="3" id="KW-1185">Reference proteome</keyword>
<dbReference type="EMBL" id="CAMXCT030002879">
    <property type="protein sequence ID" value="CAL4788363.1"/>
    <property type="molecule type" value="Genomic_DNA"/>
</dbReference>